<name>A0A143DCB8_9PROT</name>
<gene>
    <name evidence="2" type="ORF">AY555_03325</name>
</gene>
<dbReference type="Proteomes" id="UP000076066">
    <property type="component" value="Chromosome"/>
</dbReference>
<feature type="domain" description="Methyltransferase FkbM" evidence="1">
    <location>
        <begin position="136"/>
        <end position="211"/>
    </location>
</feature>
<dbReference type="PANTHER" id="PTHR36973:SF4">
    <property type="entry name" value="NODULATION PROTEIN"/>
    <property type="match status" value="1"/>
</dbReference>
<dbReference type="AlphaFoldDB" id="A0A143DCB8"/>
<evidence type="ECO:0000313" key="2">
    <source>
        <dbReference type="EMBL" id="AMW34377.1"/>
    </source>
</evidence>
<dbReference type="RefSeq" id="WP_066133427.1">
    <property type="nucleotide sequence ID" value="NZ_CP014525.1"/>
</dbReference>
<proteinExistence type="predicted"/>
<dbReference type="GO" id="GO:0008171">
    <property type="term" value="F:O-methyltransferase activity"/>
    <property type="evidence" value="ECO:0007669"/>
    <property type="project" value="TreeGrafter"/>
</dbReference>
<sequence length="348" mass="39558">MPLCNVNYQARLPRFLLDRGLLRRSFMLLDVGASGGIDKIWSCFGDALQAVGFDPLVAEVARLNSIAPAHHRYFAAFVGCPEYRQKYPCGYWESPDSRSNQPFPRVSAQWALSLLGIDWIKDSYNNNEDVVLSDVLISLDKYCCDEEISDVDYLKIDTDGSDFEVLQGATHLIDNMGLMAIQVEAQFHGAVRPDANLFSNIDLFLRDRGFTLFDLDVWRYSRAAMPRRFALPIPAQTCRGQVLWGEALYVRDLGDPLYAEKWPDYSFDAQKLLKLCAIFDVCGLADCAVELLINHRETIELALGERGIVDEMINTVIPRVDGRSVDYKEYLELCTRLTKERLYTELPL</sequence>
<reference evidence="2 3" key="1">
    <citation type="submission" date="2016-02" db="EMBL/GenBank/DDBJ databases">
        <title>Complete Genome of H5569, the type strain of the newly described species Haematospirillium jordaniae.</title>
        <authorList>
            <person name="Nicholson A.C."/>
            <person name="Humrighouse B.W."/>
            <person name="Loparov V."/>
            <person name="McQuiston J.R."/>
        </authorList>
    </citation>
    <scope>NUCLEOTIDE SEQUENCE [LARGE SCALE GENOMIC DNA]</scope>
    <source>
        <strain evidence="2 3">H5569</strain>
    </source>
</reference>
<evidence type="ECO:0000259" key="1">
    <source>
        <dbReference type="Pfam" id="PF05050"/>
    </source>
</evidence>
<dbReference type="GeneID" id="53316181"/>
<dbReference type="KEGG" id="hjo:AY555_03325"/>
<evidence type="ECO:0000313" key="3">
    <source>
        <dbReference type="Proteomes" id="UP000076066"/>
    </source>
</evidence>
<accession>A0A143DCB8</accession>
<dbReference type="InterPro" id="IPR006342">
    <property type="entry name" value="FkbM_mtfrase"/>
</dbReference>
<dbReference type="SUPFAM" id="SSF53335">
    <property type="entry name" value="S-adenosyl-L-methionine-dependent methyltransferases"/>
    <property type="match status" value="1"/>
</dbReference>
<dbReference type="InterPro" id="IPR029063">
    <property type="entry name" value="SAM-dependent_MTases_sf"/>
</dbReference>
<dbReference type="Gene3D" id="3.40.50.150">
    <property type="entry name" value="Vaccinia Virus protein VP39"/>
    <property type="match status" value="1"/>
</dbReference>
<dbReference type="OrthoDB" id="292760at2"/>
<dbReference type="InterPro" id="IPR053188">
    <property type="entry name" value="FkbM_Methyltransferase"/>
</dbReference>
<dbReference type="STRING" id="1549855.AY555_03325"/>
<dbReference type="PANTHER" id="PTHR36973">
    <property type="entry name" value="SLL1456 PROTEIN-RELATED"/>
    <property type="match status" value="1"/>
</dbReference>
<organism evidence="2 3">
    <name type="scientific">Haematospirillum jordaniae</name>
    <dbReference type="NCBI Taxonomy" id="1549855"/>
    <lineage>
        <taxon>Bacteria</taxon>
        <taxon>Pseudomonadati</taxon>
        <taxon>Pseudomonadota</taxon>
        <taxon>Alphaproteobacteria</taxon>
        <taxon>Rhodospirillales</taxon>
        <taxon>Novispirillaceae</taxon>
        <taxon>Haematospirillum</taxon>
    </lineage>
</organism>
<dbReference type="EMBL" id="CP014525">
    <property type="protein sequence ID" value="AMW34377.1"/>
    <property type="molecule type" value="Genomic_DNA"/>
</dbReference>
<protein>
    <recommendedName>
        <fullName evidence="1">Methyltransferase FkbM domain-containing protein</fullName>
    </recommendedName>
</protein>
<dbReference type="Pfam" id="PF05050">
    <property type="entry name" value="Methyltransf_21"/>
    <property type="match status" value="1"/>
</dbReference>
<keyword evidence="3" id="KW-1185">Reference proteome</keyword>